<reference evidence="2" key="1">
    <citation type="journal article" date="2016" name="Proc. Natl. Acad. Sci. U.S.A.">
        <title>Comparative genomics of biotechnologically important yeasts.</title>
        <authorList>
            <person name="Riley R."/>
            <person name="Haridas S."/>
            <person name="Wolfe K.H."/>
            <person name="Lopes M.R."/>
            <person name="Hittinger C.T."/>
            <person name="Goeker M."/>
            <person name="Salamov A.A."/>
            <person name="Wisecaver J.H."/>
            <person name="Long T.M."/>
            <person name="Calvey C.H."/>
            <person name="Aerts A.L."/>
            <person name="Barry K.W."/>
            <person name="Choi C."/>
            <person name="Clum A."/>
            <person name="Coughlan A.Y."/>
            <person name="Deshpande S."/>
            <person name="Douglass A.P."/>
            <person name="Hanson S.J."/>
            <person name="Klenk H.-P."/>
            <person name="LaButti K.M."/>
            <person name="Lapidus A."/>
            <person name="Lindquist E.A."/>
            <person name="Lipzen A.M."/>
            <person name="Meier-Kolthoff J.P."/>
            <person name="Ohm R.A."/>
            <person name="Otillar R.P."/>
            <person name="Pangilinan J.L."/>
            <person name="Peng Y."/>
            <person name="Rokas A."/>
            <person name="Rosa C.A."/>
            <person name="Scheuner C."/>
            <person name="Sibirny A.A."/>
            <person name="Slot J.C."/>
            <person name="Stielow J.B."/>
            <person name="Sun H."/>
            <person name="Kurtzman C.P."/>
            <person name="Blackwell M."/>
            <person name="Grigoriev I.V."/>
            <person name="Jeffries T.W."/>
        </authorList>
    </citation>
    <scope>NUCLEOTIDE SEQUENCE [LARGE SCALE GENOMIC DNA]</scope>
    <source>
        <strain evidence="2">NRRL Y-1626</strain>
    </source>
</reference>
<proteinExistence type="predicted"/>
<evidence type="ECO:0000313" key="1">
    <source>
        <dbReference type="EMBL" id="OBA29129.1"/>
    </source>
</evidence>
<sequence>MLSYYHSLKDKYVFIFTSGYYNQVIDANILRAYNKDLTSLLKIFDYNAIGTNYYQLVELFILNGFKLYSVSKEKELYYEINKYVDVLKDNLSVDSTIYQYYNYLNQGYKLALSSDKLTGDVINKYEKNIEGVLEKLEKSTNSVQYLKMNKLFINFKMNFGSMSINSIIILLQSLVDKFPLDIECKWILYKCYRILKEDLYCENILENIIVLQPDNYLAWIELANYKKDTKSQLECHLQVVKYCKYSKNSWKFISKNSENPKIVSLSEKQLKKNFIIEV</sequence>
<comment type="caution">
    <text evidence="1">The sequence shown here is derived from an EMBL/GenBank/DDBJ whole genome shotgun (WGS) entry which is preliminary data.</text>
</comment>
<protein>
    <submittedName>
        <fullName evidence="1">Uncharacterized protein</fullName>
    </submittedName>
</protein>
<name>A0A1B7TK90_9ASCO</name>
<dbReference type="Proteomes" id="UP000092321">
    <property type="component" value="Unassembled WGS sequence"/>
</dbReference>
<evidence type="ECO:0000313" key="2">
    <source>
        <dbReference type="Proteomes" id="UP000092321"/>
    </source>
</evidence>
<dbReference type="EMBL" id="LXPE01000001">
    <property type="protein sequence ID" value="OBA29129.1"/>
    <property type="molecule type" value="Genomic_DNA"/>
</dbReference>
<accession>A0A1B7TK90</accession>
<dbReference type="OrthoDB" id="3971968at2759"/>
<organism evidence="1 2">
    <name type="scientific">Hanseniaspora valbyensis NRRL Y-1626</name>
    <dbReference type="NCBI Taxonomy" id="766949"/>
    <lineage>
        <taxon>Eukaryota</taxon>
        <taxon>Fungi</taxon>
        <taxon>Dikarya</taxon>
        <taxon>Ascomycota</taxon>
        <taxon>Saccharomycotina</taxon>
        <taxon>Saccharomycetes</taxon>
        <taxon>Saccharomycodales</taxon>
        <taxon>Saccharomycodaceae</taxon>
        <taxon>Hanseniaspora</taxon>
    </lineage>
</organism>
<gene>
    <name evidence="1" type="ORF">HANVADRAFT_51057</name>
</gene>
<dbReference type="AlphaFoldDB" id="A0A1B7TK90"/>
<keyword evidence="2" id="KW-1185">Reference proteome</keyword>